<dbReference type="GO" id="GO:0003735">
    <property type="term" value="F:structural constituent of ribosome"/>
    <property type="evidence" value="ECO:0007669"/>
    <property type="project" value="InterPro"/>
</dbReference>
<dbReference type="GO" id="GO:0006412">
    <property type="term" value="P:translation"/>
    <property type="evidence" value="ECO:0007669"/>
    <property type="project" value="InterPro"/>
</dbReference>
<dbReference type="SUPFAM" id="SSF47060">
    <property type="entry name" value="S15/NS1 RNA-binding domain"/>
    <property type="match status" value="1"/>
</dbReference>
<dbReference type="OrthoDB" id="10331301at2759"/>
<evidence type="ECO:0000259" key="4">
    <source>
        <dbReference type="Pfam" id="PF08069"/>
    </source>
</evidence>
<proteinExistence type="inferred from homology"/>
<dbReference type="PANTHER" id="PTHR11885">
    <property type="entry name" value="RIBOSOMAL PROTEIN S15P/S13E"/>
    <property type="match status" value="1"/>
</dbReference>
<comment type="caution">
    <text evidence="5">The sequence shown here is derived from an EMBL/GenBank/DDBJ whole genome shotgun (WGS) entry which is preliminary data.</text>
</comment>
<evidence type="ECO:0000256" key="1">
    <source>
        <dbReference type="ARBA" id="ARBA00008434"/>
    </source>
</evidence>
<accession>A0A397U6N0</accession>
<reference evidence="5 6" key="1">
    <citation type="submission" date="2018-06" db="EMBL/GenBank/DDBJ databases">
        <title>Comparative genomics reveals the genomic features of Rhizophagus irregularis, R. cerebriforme, R. diaphanum and Gigaspora rosea, and their symbiotic lifestyle signature.</title>
        <authorList>
            <person name="Morin E."/>
            <person name="San Clemente H."/>
            <person name="Chen E.C.H."/>
            <person name="De La Providencia I."/>
            <person name="Hainaut M."/>
            <person name="Kuo A."/>
            <person name="Kohler A."/>
            <person name="Murat C."/>
            <person name="Tang N."/>
            <person name="Roy S."/>
            <person name="Loubradou J."/>
            <person name="Henrissat B."/>
            <person name="Grigoriev I.V."/>
            <person name="Corradi N."/>
            <person name="Roux C."/>
            <person name="Martin F.M."/>
        </authorList>
    </citation>
    <scope>NUCLEOTIDE SEQUENCE [LARGE SCALE GENOMIC DNA]</scope>
    <source>
        <strain evidence="5 6">DAOM 194757</strain>
    </source>
</reference>
<dbReference type="PANTHER" id="PTHR11885:SF6">
    <property type="entry name" value="SMALL RIBOSOMAL SUBUNIT PROTEIN US15"/>
    <property type="match status" value="1"/>
</dbReference>
<dbReference type="GO" id="GO:0022627">
    <property type="term" value="C:cytosolic small ribosomal subunit"/>
    <property type="evidence" value="ECO:0007669"/>
    <property type="project" value="TreeGrafter"/>
</dbReference>
<feature type="non-terminal residue" evidence="5">
    <location>
        <position position="105"/>
    </location>
</feature>
<evidence type="ECO:0000313" key="6">
    <source>
        <dbReference type="Proteomes" id="UP000266673"/>
    </source>
</evidence>
<dbReference type="EMBL" id="QKWP01002185">
    <property type="protein sequence ID" value="RIB04419.1"/>
    <property type="molecule type" value="Genomic_DNA"/>
</dbReference>
<keyword evidence="6" id="KW-1185">Reference proteome</keyword>
<dbReference type="InterPro" id="IPR009068">
    <property type="entry name" value="uS15_NS1_RNA-bd_sf"/>
</dbReference>
<evidence type="ECO:0000256" key="2">
    <source>
        <dbReference type="ARBA" id="ARBA00022980"/>
    </source>
</evidence>
<keyword evidence="2" id="KW-0689">Ribosomal protein</keyword>
<name>A0A397U6N0_9GLOM</name>
<comment type="similarity">
    <text evidence="1">Belongs to the universal ribosomal protein uS15 family.</text>
</comment>
<feature type="domain" description="Small ribosomal subunit protein uS15 N-terminal" evidence="4">
    <location>
        <begin position="3"/>
        <end position="40"/>
    </location>
</feature>
<evidence type="ECO:0000256" key="3">
    <source>
        <dbReference type="ARBA" id="ARBA00023274"/>
    </source>
</evidence>
<dbReference type="GO" id="GO:0005730">
    <property type="term" value="C:nucleolus"/>
    <property type="evidence" value="ECO:0007669"/>
    <property type="project" value="TreeGrafter"/>
</dbReference>
<dbReference type="Proteomes" id="UP000266673">
    <property type="component" value="Unassembled WGS sequence"/>
</dbReference>
<dbReference type="Pfam" id="PF08069">
    <property type="entry name" value="Ribosomal_S13_N"/>
    <property type="match status" value="1"/>
</dbReference>
<dbReference type="GO" id="GO:0070181">
    <property type="term" value="F:small ribosomal subunit rRNA binding"/>
    <property type="evidence" value="ECO:0007669"/>
    <property type="project" value="TreeGrafter"/>
</dbReference>
<evidence type="ECO:0000313" key="5">
    <source>
        <dbReference type="EMBL" id="RIB04419.1"/>
    </source>
</evidence>
<organism evidence="5 6">
    <name type="scientific">Gigaspora rosea</name>
    <dbReference type="NCBI Taxonomy" id="44941"/>
    <lineage>
        <taxon>Eukaryota</taxon>
        <taxon>Fungi</taxon>
        <taxon>Fungi incertae sedis</taxon>
        <taxon>Mucoromycota</taxon>
        <taxon>Glomeromycotina</taxon>
        <taxon>Glomeromycetes</taxon>
        <taxon>Diversisporales</taxon>
        <taxon>Gigasporaceae</taxon>
        <taxon>Gigaspora</taxon>
    </lineage>
</organism>
<dbReference type="InterPro" id="IPR023029">
    <property type="entry name" value="Ribosomal_uS15_arc_euk"/>
</dbReference>
<dbReference type="Gene3D" id="1.10.287.10">
    <property type="entry name" value="S15/NS1, RNA-binding"/>
    <property type="match status" value="1"/>
</dbReference>
<gene>
    <name evidence="5" type="ORF">C2G38_1876962</name>
</gene>
<keyword evidence="3" id="KW-0687">Ribonucleoprotein</keyword>
<sequence>LLYQHMQSSWIKITPNDVCKQILKLVNEGITLSQISVHFRNLCDFEPVLKFNSLLSEIPKDLYHLIKQVVVIHKHLEYNRSDKVPKFWLILIESRIYHLTKFYKT</sequence>
<feature type="non-terminal residue" evidence="5">
    <location>
        <position position="1"/>
    </location>
</feature>
<dbReference type="AlphaFoldDB" id="A0A397U6N0"/>
<protein>
    <recommendedName>
        <fullName evidence="4">Small ribosomal subunit protein uS15 N-terminal domain-containing protein</fullName>
    </recommendedName>
</protein>
<dbReference type="STRING" id="44941.A0A397U6N0"/>
<dbReference type="InterPro" id="IPR012606">
    <property type="entry name" value="Ribosomal_uS15_N"/>
</dbReference>